<reference evidence="3" key="2">
    <citation type="journal article" date="2017" name="Nat. Plants">
        <title>The Aegilops tauschii genome reveals multiple impacts of transposons.</title>
        <authorList>
            <person name="Zhao G."/>
            <person name="Zou C."/>
            <person name="Li K."/>
            <person name="Wang K."/>
            <person name="Li T."/>
            <person name="Gao L."/>
            <person name="Zhang X."/>
            <person name="Wang H."/>
            <person name="Yang Z."/>
            <person name="Liu X."/>
            <person name="Jiang W."/>
            <person name="Mao L."/>
            <person name="Kong X."/>
            <person name="Jiao Y."/>
            <person name="Jia J."/>
        </authorList>
    </citation>
    <scope>NUCLEOTIDE SEQUENCE [LARGE SCALE GENOMIC DNA]</scope>
    <source>
        <strain evidence="3">cv. AL8/78</strain>
    </source>
</reference>
<feature type="compositionally biased region" description="Low complexity" evidence="1">
    <location>
        <begin position="41"/>
        <end position="56"/>
    </location>
</feature>
<reference evidence="2" key="4">
    <citation type="submission" date="2019-03" db="UniProtKB">
        <authorList>
            <consortium name="EnsemblPlants"/>
        </authorList>
    </citation>
    <scope>IDENTIFICATION</scope>
</reference>
<reference evidence="2" key="3">
    <citation type="journal article" date="2017" name="Nature">
        <title>Genome sequence of the progenitor of the wheat D genome Aegilops tauschii.</title>
        <authorList>
            <person name="Luo M.C."/>
            <person name="Gu Y.Q."/>
            <person name="Puiu D."/>
            <person name="Wang H."/>
            <person name="Twardziok S.O."/>
            <person name="Deal K.R."/>
            <person name="Huo N."/>
            <person name="Zhu T."/>
            <person name="Wang L."/>
            <person name="Wang Y."/>
            <person name="McGuire P.E."/>
            <person name="Liu S."/>
            <person name="Long H."/>
            <person name="Ramasamy R.K."/>
            <person name="Rodriguez J.C."/>
            <person name="Van S.L."/>
            <person name="Yuan L."/>
            <person name="Wang Z."/>
            <person name="Xia Z."/>
            <person name="Xiao L."/>
            <person name="Anderson O.D."/>
            <person name="Ouyang S."/>
            <person name="Liang Y."/>
            <person name="Zimin A.V."/>
            <person name="Pertea G."/>
            <person name="Qi P."/>
            <person name="Bennetzen J.L."/>
            <person name="Dai X."/>
            <person name="Dawson M.W."/>
            <person name="Muller H.G."/>
            <person name="Kugler K."/>
            <person name="Rivarola-Duarte L."/>
            <person name="Spannagl M."/>
            <person name="Mayer K.F.X."/>
            <person name="Lu F.H."/>
            <person name="Bevan M.W."/>
            <person name="Leroy P."/>
            <person name="Li P."/>
            <person name="You F.M."/>
            <person name="Sun Q."/>
            <person name="Liu Z."/>
            <person name="Lyons E."/>
            <person name="Wicker T."/>
            <person name="Salzberg S.L."/>
            <person name="Devos K.M."/>
            <person name="Dvorak J."/>
        </authorList>
    </citation>
    <scope>NUCLEOTIDE SEQUENCE [LARGE SCALE GENOMIC DNA]</scope>
    <source>
        <strain evidence="2">cv. AL8/78</strain>
    </source>
</reference>
<dbReference type="AlphaFoldDB" id="A0A453I1M7"/>
<accession>A0A453I1M7</accession>
<reference evidence="2" key="5">
    <citation type="journal article" date="2021" name="G3 (Bethesda)">
        <title>Aegilops tauschii genome assembly Aet v5.0 features greater sequence contiguity and improved annotation.</title>
        <authorList>
            <person name="Wang L."/>
            <person name="Zhu T."/>
            <person name="Rodriguez J.C."/>
            <person name="Deal K.R."/>
            <person name="Dubcovsky J."/>
            <person name="McGuire P.E."/>
            <person name="Lux T."/>
            <person name="Spannagl M."/>
            <person name="Mayer K.F.X."/>
            <person name="Baldrich P."/>
            <person name="Meyers B.C."/>
            <person name="Huo N."/>
            <person name="Gu Y.Q."/>
            <person name="Zhou H."/>
            <person name="Devos K.M."/>
            <person name="Bennetzen J.L."/>
            <person name="Unver T."/>
            <person name="Budak H."/>
            <person name="Gulick P.J."/>
            <person name="Galiba G."/>
            <person name="Kalapos B."/>
            <person name="Nelson D.R."/>
            <person name="Li P."/>
            <person name="You F.M."/>
            <person name="Luo M.C."/>
            <person name="Dvorak J."/>
        </authorList>
    </citation>
    <scope>NUCLEOTIDE SEQUENCE [LARGE SCALE GENOMIC DNA]</scope>
    <source>
        <strain evidence="2">cv. AL8/78</strain>
    </source>
</reference>
<keyword evidence="3" id="KW-1185">Reference proteome</keyword>
<feature type="region of interest" description="Disordered" evidence="1">
    <location>
        <begin position="20"/>
        <end position="56"/>
    </location>
</feature>
<evidence type="ECO:0000313" key="3">
    <source>
        <dbReference type="Proteomes" id="UP000015105"/>
    </source>
</evidence>
<dbReference type="Proteomes" id="UP000015105">
    <property type="component" value="Chromosome 4D"/>
</dbReference>
<dbReference type="Gramene" id="AET4Gv20410900.1">
    <property type="protein sequence ID" value="AET4Gv20410900.1"/>
    <property type="gene ID" value="AET4Gv20410900"/>
</dbReference>
<proteinExistence type="predicted"/>
<evidence type="ECO:0000256" key="1">
    <source>
        <dbReference type="SAM" id="MobiDB-lite"/>
    </source>
</evidence>
<reference evidence="3" key="1">
    <citation type="journal article" date="2014" name="Science">
        <title>Ancient hybridizations among the ancestral genomes of bread wheat.</title>
        <authorList>
            <consortium name="International Wheat Genome Sequencing Consortium,"/>
            <person name="Marcussen T."/>
            <person name="Sandve S.R."/>
            <person name="Heier L."/>
            <person name="Spannagl M."/>
            <person name="Pfeifer M."/>
            <person name="Jakobsen K.S."/>
            <person name="Wulff B.B."/>
            <person name="Steuernagel B."/>
            <person name="Mayer K.F."/>
            <person name="Olsen O.A."/>
        </authorList>
    </citation>
    <scope>NUCLEOTIDE SEQUENCE [LARGE SCALE GENOMIC DNA]</scope>
    <source>
        <strain evidence="3">cv. AL8/78</strain>
    </source>
</reference>
<organism evidence="2 3">
    <name type="scientific">Aegilops tauschii subsp. strangulata</name>
    <name type="common">Goatgrass</name>
    <dbReference type="NCBI Taxonomy" id="200361"/>
    <lineage>
        <taxon>Eukaryota</taxon>
        <taxon>Viridiplantae</taxon>
        <taxon>Streptophyta</taxon>
        <taxon>Embryophyta</taxon>
        <taxon>Tracheophyta</taxon>
        <taxon>Spermatophyta</taxon>
        <taxon>Magnoliopsida</taxon>
        <taxon>Liliopsida</taxon>
        <taxon>Poales</taxon>
        <taxon>Poaceae</taxon>
        <taxon>BOP clade</taxon>
        <taxon>Pooideae</taxon>
        <taxon>Triticodae</taxon>
        <taxon>Triticeae</taxon>
        <taxon>Triticinae</taxon>
        <taxon>Aegilops</taxon>
    </lineage>
</organism>
<name>A0A453I1M7_AEGTS</name>
<protein>
    <submittedName>
        <fullName evidence="2">Uncharacterized protein</fullName>
    </submittedName>
</protein>
<sequence length="128" mass="13662">DLCLQSVVVSFCYIDQRKPTVDRRKSPAIKGSQPHSRVPTPSLVSPSHSPDSDPDPFSCVSSLLCTQLLHQTFLSLPYRARIPLDALVFVPSLHLPLPPTSATILSLSPSAGAEQLVFDGSWPGSGGA</sequence>
<evidence type="ECO:0000313" key="2">
    <source>
        <dbReference type="EnsemblPlants" id="AET4Gv20410900.1"/>
    </source>
</evidence>
<dbReference type="EnsemblPlants" id="AET4Gv20410900.1">
    <property type="protein sequence ID" value="AET4Gv20410900.1"/>
    <property type="gene ID" value="AET4Gv20410900"/>
</dbReference>